<dbReference type="STRING" id="1424294.Gferi_20435"/>
<evidence type="ECO:0000313" key="5">
    <source>
        <dbReference type="EMBL" id="AOT71694.1"/>
    </source>
</evidence>
<evidence type="ECO:0000259" key="3">
    <source>
        <dbReference type="PROSITE" id="PS51831"/>
    </source>
</evidence>
<evidence type="ECO:0000313" key="6">
    <source>
        <dbReference type="Proteomes" id="UP000095743"/>
    </source>
</evidence>
<dbReference type="Pfam" id="PF00672">
    <property type="entry name" value="HAMP"/>
    <property type="match status" value="1"/>
</dbReference>
<name>A0A1D8GLB1_9FIRM</name>
<evidence type="ECO:0000259" key="4">
    <source>
        <dbReference type="PROSITE" id="PS51832"/>
    </source>
</evidence>
<organism evidence="5 6">
    <name type="scientific">Geosporobacter ferrireducens</name>
    <dbReference type="NCBI Taxonomy" id="1424294"/>
    <lineage>
        <taxon>Bacteria</taxon>
        <taxon>Bacillati</taxon>
        <taxon>Bacillota</taxon>
        <taxon>Clostridia</taxon>
        <taxon>Peptostreptococcales</taxon>
        <taxon>Thermotaleaceae</taxon>
        <taxon>Geosporobacter</taxon>
    </lineage>
</organism>
<dbReference type="CDD" id="cd06225">
    <property type="entry name" value="HAMP"/>
    <property type="match status" value="1"/>
</dbReference>
<gene>
    <name evidence="5" type="ORF">Gferi_20435</name>
</gene>
<keyword evidence="1" id="KW-0472">Membrane</keyword>
<feature type="domain" description="HAMP" evidence="2">
    <location>
        <begin position="271"/>
        <end position="323"/>
    </location>
</feature>
<keyword evidence="6" id="KW-1185">Reference proteome</keyword>
<sequence>MKLTSKYLLGMILSIFAAGVFSITLIMLPLNRFQHDNIDRLLQEKSRTIEVYLQKQLIDLQEKNIEYAYWDDTLDAIGRRDTAWLMTNISQYLFESPFDIDAVYLQLNDDPLSQIYSDELTTQQIYQVLSSVPVLASPAATFLRLLNNELYMFSVAPISNNDGTHPAVGSLLLGRKMDEDFLLPLADYLGDSTSINLAFVEVSNAYHTINEDSISFIHNFFDEKKQYLASYKVTLDISATNQLKSRLFLNISFLVFVSVILCTAGIHYFSRDFTKRFNNVVEGIKLIAAGNYTQKLPLLGESEIQSLSLSVNQLSDSILTKISQLQKSYLQTIEALVTTIEVKDPYTKGHSERVAKYSLLISNYLHIDNAGIIETAALIHDIGKIGIPESILNKPGRLTEDEFSYIKQHPEIGYKILDMIEEFHEIKHIIRHHHEWFNGQGYPLGLSGEAIPLGARVIAVADAFDAMTSSRPYKPPSSASEALEEIRRMSGKQFDPSVVNAFLAVMNPSLQGVSQTVLNE</sequence>
<dbReference type="PROSITE" id="PS50885">
    <property type="entry name" value="HAMP"/>
    <property type="match status" value="1"/>
</dbReference>
<dbReference type="Pfam" id="PF05228">
    <property type="entry name" value="CHASE4"/>
    <property type="match status" value="1"/>
</dbReference>
<evidence type="ECO:0008006" key="7">
    <source>
        <dbReference type="Google" id="ProtNLM"/>
    </source>
</evidence>
<dbReference type="Gene3D" id="1.10.3210.10">
    <property type="entry name" value="Hypothetical protein af1432"/>
    <property type="match status" value="1"/>
</dbReference>
<reference evidence="5 6" key="1">
    <citation type="submission" date="2016-09" db="EMBL/GenBank/DDBJ databases">
        <title>Genomic analysis reveals versatility of anaerobic energy metabolism of Geosporobacter ferrireducens IRF9 of phylum Firmicutes.</title>
        <authorList>
            <person name="Kim S.-J."/>
        </authorList>
    </citation>
    <scope>NUCLEOTIDE SEQUENCE [LARGE SCALE GENOMIC DNA]</scope>
    <source>
        <strain evidence="5 6">IRF9</strain>
    </source>
</reference>
<keyword evidence="1" id="KW-1133">Transmembrane helix</keyword>
<dbReference type="PROSITE" id="PS51832">
    <property type="entry name" value="HD_GYP"/>
    <property type="match status" value="1"/>
</dbReference>
<dbReference type="AlphaFoldDB" id="A0A1D8GLB1"/>
<dbReference type="KEGG" id="gfe:Gferi_20435"/>
<keyword evidence="1" id="KW-0812">Transmembrane</keyword>
<dbReference type="CDD" id="cd00077">
    <property type="entry name" value="HDc"/>
    <property type="match status" value="1"/>
</dbReference>
<dbReference type="SUPFAM" id="SSF109604">
    <property type="entry name" value="HD-domain/PDEase-like"/>
    <property type="match status" value="1"/>
</dbReference>
<dbReference type="Proteomes" id="UP000095743">
    <property type="component" value="Chromosome"/>
</dbReference>
<dbReference type="InterPro" id="IPR003607">
    <property type="entry name" value="HD/PDEase_dom"/>
</dbReference>
<protein>
    <recommendedName>
        <fullName evidence="7">HD-GYP domain-containing protein</fullName>
    </recommendedName>
</protein>
<dbReference type="SMART" id="SM00471">
    <property type="entry name" value="HDc"/>
    <property type="match status" value="1"/>
</dbReference>
<dbReference type="GO" id="GO:0007165">
    <property type="term" value="P:signal transduction"/>
    <property type="evidence" value="ECO:0007669"/>
    <property type="project" value="InterPro"/>
</dbReference>
<proteinExistence type="predicted"/>
<accession>A0A1D8GLB1</accession>
<dbReference type="InterPro" id="IPR037522">
    <property type="entry name" value="HD_GYP_dom"/>
</dbReference>
<dbReference type="InterPro" id="IPR006674">
    <property type="entry name" value="HD_domain"/>
</dbReference>
<feature type="domain" description="HD-GYP" evidence="4">
    <location>
        <begin position="325"/>
        <end position="518"/>
    </location>
</feature>
<dbReference type="EMBL" id="CP017269">
    <property type="protein sequence ID" value="AOT71694.1"/>
    <property type="molecule type" value="Genomic_DNA"/>
</dbReference>
<dbReference type="InterPro" id="IPR007892">
    <property type="entry name" value="CHASE4"/>
</dbReference>
<dbReference type="PROSITE" id="PS51831">
    <property type="entry name" value="HD"/>
    <property type="match status" value="1"/>
</dbReference>
<evidence type="ECO:0000259" key="2">
    <source>
        <dbReference type="PROSITE" id="PS50885"/>
    </source>
</evidence>
<dbReference type="RefSeq" id="WP_069979802.1">
    <property type="nucleotide sequence ID" value="NZ_CP017269.1"/>
</dbReference>
<dbReference type="SMART" id="SM00304">
    <property type="entry name" value="HAMP"/>
    <property type="match status" value="1"/>
</dbReference>
<dbReference type="InterPro" id="IPR003660">
    <property type="entry name" value="HAMP_dom"/>
</dbReference>
<dbReference type="PANTHER" id="PTHR43155">
    <property type="entry name" value="CYCLIC DI-GMP PHOSPHODIESTERASE PA4108-RELATED"/>
    <property type="match status" value="1"/>
</dbReference>
<feature type="domain" description="HD" evidence="3">
    <location>
        <begin position="347"/>
        <end position="467"/>
    </location>
</feature>
<evidence type="ECO:0000256" key="1">
    <source>
        <dbReference type="SAM" id="Phobius"/>
    </source>
</evidence>
<dbReference type="Pfam" id="PF13487">
    <property type="entry name" value="HD_5"/>
    <property type="match status" value="1"/>
</dbReference>
<feature type="transmembrane region" description="Helical" evidence="1">
    <location>
        <begin position="7"/>
        <end position="30"/>
    </location>
</feature>
<dbReference type="Gene3D" id="6.10.340.10">
    <property type="match status" value="1"/>
</dbReference>
<dbReference type="GO" id="GO:0016020">
    <property type="term" value="C:membrane"/>
    <property type="evidence" value="ECO:0007669"/>
    <property type="project" value="InterPro"/>
</dbReference>
<feature type="transmembrane region" description="Helical" evidence="1">
    <location>
        <begin position="247"/>
        <end position="269"/>
    </location>
</feature>